<dbReference type="RefSeq" id="WP_277864649.1">
    <property type="nucleotide sequence ID" value="NZ_JARRAG010000005.1"/>
</dbReference>
<reference evidence="2 3" key="1">
    <citation type="submission" date="2023-03" db="EMBL/GenBank/DDBJ databases">
        <title>Paludisphaera mucosa sp. nov. a novel planctomycete from northern fen.</title>
        <authorList>
            <person name="Ivanova A."/>
        </authorList>
    </citation>
    <scope>NUCLEOTIDE SEQUENCE [LARGE SCALE GENOMIC DNA]</scope>
    <source>
        <strain evidence="2 3">Pla2</strain>
    </source>
</reference>
<feature type="transmembrane region" description="Helical" evidence="1">
    <location>
        <begin position="210"/>
        <end position="232"/>
    </location>
</feature>
<keyword evidence="1" id="KW-1133">Transmembrane helix</keyword>
<keyword evidence="1" id="KW-0812">Transmembrane</keyword>
<name>A0ABT6FLC7_9BACT</name>
<keyword evidence="3" id="KW-1185">Reference proteome</keyword>
<dbReference type="EMBL" id="JARRAG010000005">
    <property type="protein sequence ID" value="MDG3008324.1"/>
    <property type="molecule type" value="Genomic_DNA"/>
</dbReference>
<protein>
    <submittedName>
        <fullName evidence="2">PepSY domain-containing protein</fullName>
    </submittedName>
</protein>
<comment type="caution">
    <text evidence="2">The sequence shown here is derived from an EMBL/GenBank/DDBJ whole genome shotgun (WGS) entry which is preliminary data.</text>
</comment>
<gene>
    <name evidence="2" type="ORF">PZE19_31535</name>
</gene>
<accession>A0ABT6FLC7</accession>
<organism evidence="2 3">
    <name type="scientific">Paludisphaera mucosa</name>
    <dbReference type="NCBI Taxonomy" id="3030827"/>
    <lineage>
        <taxon>Bacteria</taxon>
        <taxon>Pseudomonadati</taxon>
        <taxon>Planctomycetota</taxon>
        <taxon>Planctomycetia</taxon>
        <taxon>Isosphaerales</taxon>
        <taxon>Isosphaeraceae</taxon>
        <taxon>Paludisphaera</taxon>
    </lineage>
</organism>
<evidence type="ECO:0000313" key="3">
    <source>
        <dbReference type="Proteomes" id="UP001216907"/>
    </source>
</evidence>
<keyword evidence="1" id="KW-0472">Membrane</keyword>
<evidence type="ECO:0000313" key="2">
    <source>
        <dbReference type="EMBL" id="MDG3008324.1"/>
    </source>
</evidence>
<sequence length="251" mass="27234">MKRRLSPMAVRRAHRWLGLFFSVTVFMSAASGVLHTAMSRTQSAPPPVRPTGGGLDASKATVTLAEAVAKLPDPSAVVEAVNVRQVGGEPWYQIFARGVPGAFYVNAASGRLDAGRDQAYAAQIASEFLGGGSPVKTGYLTKFDSEYVNIFRVLPVYKFDLADGKGTRVYVSTTTGSVTRHTDDSRQFEASIFSNFHKWMFIPNKDARDFLMVAVTSGVIVVSALGVVLFFMTRPRRRPVQTVQQGAATHA</sequence>
<evidence type="ECO:0000256" key="1">
    <source>
        <dbReference type="SAM" id="Phobius"/>
    </source>
</evidence>
<proteinExistence type="predicted"/>
<dbReference type="Proteomes" id="UP001216907">
    <property type="component" value="Unassembled WGS sequence"/>
</dbReference>